<keyword evidence="2" id="KW-1185">Reference proteome</keyword>
<dbReference type="EMBL" id="JAPDGR010001457">
    <property type="protein sequence ID" value="KAJ2982423.1"/>
    <property type="molecule type" value="Genomic_DNA"/>
</dbReference>
<dbReference type="Proteomes" id="UP001143856">
    <property type="component" value="Unassembled WGS sequence"/>
</dbReference>
<sequence length="223" mass="24049">MNGGYPPPPQAQNPYNSNVPPMAVAEGGGSNTNANGADGGSKVGEAGKKFGKKLGNAAIFGAGATLGDPNHHKPLYHLPYNSTFHEPIFYQFPNVMSKAFQLGRVDLVSLAQSAHKGVEIQLLKRTRALLYNTPERRGPAPGITNRPVQRERQEGLFRDINIATLVILVVSTPLLQACLKPSPFPLISFALVCLQLLHHFIASSTGYLSDSRTHARPFSLADE</sequence>
<comment type="caution">
    <text evidence="1">The sequence shown here is derived from an EMBL/GenBank/DDBJ whole genome shotgun (WGS) entry which is preliminary data.</text>
</comment>
<evidence type="ECO:0000313" key="1">
    <source>
        <dbReference type="EMBL" id="KAJ2982423.1"/>
    </source>
</evidence>
<protein>
    <submittedName>
        <fullName evidence="1">Uncharacterized protein</fullName>
    </submittedName>
</protein>
<gene>
    <name evidence="1" type="ORF">NUW58_g6442</name>
</gene>
<accession>A0ACC1NTG6</accession>
<evidence type="ECO:0000313" key="2">
    <source>
        <dbReference type="Proteomes" id="UP001143856"/>
    </source>
</evidence>
<proteinExistence type="predicted"/>
<reference evidence="1" key="1">
    <citation type="submission" date="2022-10" db="EMBL/GenBank/DDBJ databases">
        <title>Genome Sequence of Xylaria curta.</title>
        <authorList>
            <person name="Buettner E."/>
        </authorList>
    </citation>
    <scope>NUCLEOTIDE SEQUENCE</scope>
    <source>
        <strain evidence="1">Babe10</strain>
    </source>
</reference>
<organism evidence="1 2">
    <name type="scientific">Xylaria curta</name>
    <dbReference type="NCBI Taxonomy" id="42375"/>
    <lineage>
        <taxon>Eukaryota</taxon>
        <taxon>Fungi</taxon>
        <taxon>Dikarya</taxon>
        <taxon>Ascomycota</taxon>
        <taxon>Pezizomycotina</taxon>
        <taxon>Sordariomycetes</taxon>
        <taxon>Xylariomycetidae</taxon>
        <taxon>Xylariales</taxon>
        <taxon>Xylariaceae</taxon>
        <taxon>Xylaria</taxon>
    </lineage>
</organism>
<name>A0ACC1NTG6_9PEZI</name>